<proteinExistence type="predicted"/>
<dbReference type="InterPro" id="IPR002792">
    <property type="entry name" value="TRAM_dom"/>
</dbReference>
<name>A0A3B1A8H7_9ZZZZ</name>
<dbReference type="PROSITE" id="PS50926">
    <property type="entry name" value="TRAM"/>
    <property type="match status" value="1"/>
</dbReference>
<evidence type="ECO:0000259" key="1">
    <source>
        <dbReference type="PROSITE" id="PS50926"/>
    </source>
</evidence>
<dbReference type="SUPFAM" id="SSF50249">
    <property type="entry name" value="Nucleic acid-binding proteins"/>
    <property type="match status" value="1"/>
</dbReference>
<sequence length="46" mass="5187">MPKRRKKLPEPRIATIDDMAHDGRGIAHVEGKTVFIHRALPGEEVL</sequence>
<dbReference type="Pfam" id="PF01938">
    <property type="entry name" value="TRAM"/>
    <property type="match status" value="1"/>
</dbReference>
<dbReference type="EMBL" id="UOFU01000246">
    <property type="protein sequence ID" value="VAX02066.1"/>
    <property type="molecule type" value="Genomic_DNA"/>
</dbReference>
<feature type="domain" description="TRAM" evidence="1">
    <location>
        <begin position="5"/>
        <end position="46"/>
    </location>
</feature>
<feature type="non-terminal residue" evidence="2">
    <location>
        <position position="46"/>
    </location>
</feature>
<dbReference type="Gene3D" id="2.40.50.140">
    <property type="entry name" value="Nucleic acid-binding proteins"/>
    <property type="match status" value="1"/>
</dbReference>
<evidence type="ECO:0000313" key="2">
    <source>
        <dbReference type="EMBL" id="VAX02066.1"/>
    </source>
</evidence>
<gene>
    <name evidence="2" type="ORF">MNBD_GAMMA20-2041</name>
</gene>
<dbReference type="AlphaFoldDB" id="A0A3B1A8H7"/>
<accession>A0A3B1A8H7</accession>
<dbReference type="InterPro" id="IPR012340">
    <property type="entry name" value="NA-bd_OB-fold"/>
</dbReference>
<reference evidence="2" key="1">
    <citation type="submission" date="2018-06" db="EMBL/GenBank/DDBJ databases">
        <authorList>
            <person name="Zhirakovskaya E."/>
        </authorList>
    </citation>
    <scope>NUCLEOTIDE SEQUENCE</scope>
</reference>
<protein>
    <recommendedName>
        <fullName evidence="1">TRAM domain-containing protein</fullName>
    </recommendedName>
</protein>
<organism evidence="2">
    <name type="scientific">hydrothermal vent metagenome</name>
    <dbReference type="NCBI Taxonomy" id="652676"/>
    <lineage>
        <taxon>unclassified sequences</taxon>
        <taxon>metagenomes</taxon>
        <taxon>ecological metagenomes</taxon>
    </lineage>
</organism>